<name>A0A8S9JVT9_BRACR</name>
<dbReference type="EMBL" id="QGKY02000246">
    <property type="protein sequence ID" value="KAF2585899.1"/>
    <property type="molecule type" value="Genomic_DNA"/>
</dbReference>
<evidence type="ECO:0000256" key="1">
    <source>
        <dbReference type="SAM" id="MobiDB-lite"/>
    </source>
</evidence>
<feature type="compositionally biased region" description="Polar residues" evidence="1">
    <location>
        <begin position="57"/>
        <end position="80"/>
    </location>
</feature>
<feature type="transmembrane region" description="Helical" evidence="2">
    <location>
        <begin position="7"/>
        <end position="29"/>
    </location>
</feature>
<reference evidence="3" key="1">
    <citation type="submission" date="2019-12" db="EMBL/GenBank/DDBJ databases">
        <title>Genome sequencing and annotation of Brassica cretica.</title>
        <authorList>
            <person name="Studholme D.J."/>
            <person name="Sarris P.F."/>
        </authorList>
    </citation>
    <scope>NUCLEOTIDE SEQUENCE</scope>
    <source>
        <strain evidence="3">PFS-102/07</strain>
        <tissue evidence="3">Leaf</tissue>
    </source>
</reference>
<keyword evidence="2" id="KW-1133">Transmembrane helix</keyword>
<proteinExistence type="predicted"/>
<feature type="region of interest" description="Disordered" evidence="1">
    <location>
        <begin position="57"/>
        <end position="84"/>
    </location>
</feature>
<keyword evidence="2" id="KW-0472">Membrane</keyword>
<comment type="caution">
    <text evidence="3">The sequence shown here is derived from an EMBL/GenBank/DDBJ whole genome shotgun (WGS) entry which is preliminary data.</text>
</comment>
<keyword evidence="2" id="KW-0812">Transmembrane</keyword>
<protein>
    <submittedName>
        <fullName evidence="3">Uncharacterized protein</fullName>
    </submittedName>
</protein>
<accession>A0A8S9JVT9</accession>
<evidence type="ECO:0000313" key="3">
    <source>
        <dbReference type="EMBL" id="KAF2585899.1"/>
    </source>
</evidence>
<dbReference type="AlphaFoldDB" id="A0A8S9JVT9"/>
<evidence type="ECO:0000256" key="2">
    <source>
        <dbReference type="SAM" id="Phobius"/>
    </source>
</evidence>
<gene>
    <name evidence="3" type="ORF">F2Q70_00036657</name>
</gene>
<organism evidence="3">
    <name type="scientific">Brassica cretica</name>
    <name type="common">Mustard</name>
    <dbReference type="NCBI Taxonomy" id="69181"/>
    <lineage>
        <taxon>Eukaryota</taxon>
        <taxon>Viridiplantae</taxon>
        <taxon>Streptophyta</taxon>
        <taxon>Embryophyta</taxon>
        <taxon>Tracheophyta</taxon>
        <taxon>Spermatophyta</taxon>
        <taxon>Magnoliopsida</taxon>
        <taxon>eudicotyledons</taxon>
        <taxon>Gunneridae</taxon>
        <taxon>Pentapetalae</taxon>
        <taxon>rosids</taxon>
        <taxon>malvids</taxon>
        <taxon>Brassicales</taxon>
        <taxon>Brassicaceae</taxon>
        <taxon>Brassiceae</taxon>
        <taxon>Brassica</taxon>
    </lineage>
</organism>
<sequence>MVTNLENVLLGVLFCLCMLISLVGSWIAYDIMGTMAMNETHASPTVQQSIETPVFTPNQTQQMGTETTNETPSKPNQAEENLNDEVKCILKL</sequence>